<evidence type="ECO:0000256" key="1">
    <source>
        <dbReference type="ARBA" id="ARBA00023242"/>
    </source>
</evidence>
<gene>
    <name evidence="4" type="ORF">Triagg1_568</name>
</gene>
<dbReference type="Proteomes" id="UP001273209">
    <property type="component" value="Unassembled WGS sequence"/>
</dbReference>
<dbReference type="RefSeq" id="XP_062760918.1">
    <property type="nucleotide sequence ID" value="XM_062900684.1"/>
</dbReference>
<proteinExistence type="predicted"/>
<keyword evidence="5" id="KW-1185">Reference proteome</keyword>
<dbReference type="SMART" id="SM00066">
    <property type="entry name" value="GAL4"/>
    <property type="match status" value="1"/>
</dbReference>
<evidence type="ECO:0000313" key="5">
    <source>
        <dbReference type="Proteomes" id="UP001273209"/>
    </source>
</evidence>
<dbReference type="PANTHER" id="PTHR37534:SF46">
    <property type="entry name" value="ZN(II)2CYS6 TRANSCRIPTION FACTOR (EUROFUNG)"/>
    <property type="match status" value="1"/>
</dbReference>
<dbReference type="PROSITE" id="PS00463">
    <property type="entry name" value="ZN2_CY6_FUNGAL_1"/>
    <property type="match status" value="1"/>
</dbReference>
<comment type="caution">
    <text evidence="4">The sequence shown here is derived from an EMBL/GenBank/DDBJ whole genome shotgun (WGS) entry which is preliminary data.</text>
</comment>
<organism evidence="4 5">
    <name type="scientific">Trichoderma aggressivum f. europaeum</name>
    <dbReference type="NCBI Taxonomy" id="173218"/>
    <lineage>
        <taxon>Eukaryota</taxon>
        <taxon>Fungi</taxon>
        <taxon>Dikarya</taxon>
        <taxon>Ascomycota</taxon>
        <taxon>Pezizomycotina</taxon>
        <taxon>Sordariomycetes</taxon>
        <taxon>Hypocreomycetidae</taxon>
        <taxon>Hypocreales</taxon>
        <taxon>Hypocreaceae</taxon>
        <taxon>Trichoderma</taxon>
    </lineage>
</organism>
<dbReference type="Pfam" id="PF00172">
    <property type="entry name" value="Zn_clus"/>
    <property type="match status" value="1"/>
</dbReference>
<evidence type="ECO:0000313" key="4">
    <source>
        <dbReference type="EMBL" id="KAK4085578.1"/>
    </source>
</evidence>
<dbReference type="GeneID" id="87920125"/>
<dbReference type="AlphaFoldDB" id="A0AAE1ILK6"/>
<feature type="region of interest" description="Disordered" evidence="2">
    <location>
        <begin position="54"/>
        <end position="123"/>
    </location>
</feature>
<evidence type="ECO:0000256" key="2">
    <source>
        <dbReference type="SAM" id="MobiDB-lite"/>
    </source>
</evidence>
<sequence>MSTRTGIVRRQSIALGRSGPRSKNGCATCRLRRVRCDEKRPNCGHCDRLKLECNYQPPRPRRSQRRLPSPDESSVSSRQDAEVDDESRRFSVVDESTCSEGASMPMSSFSAATPSRPNNDLRNMQTILPTTDINDQFDVSSDNTNPAGLISDPMAPYITPTTASALDIGSTSIPSGDHPGELSQSPWSPSWFDRLPLPDSAFSFTSIGFTSALSPNFFNADQSSAWRGGALPEMDGSTILTTSNVDGGPGVHTLIQSNTDDQLADVDGQDDGGQVSKPGYKPAFAFSPPLLSDAQEELLLKTFECAIQPPASLASIHPLGWPKIKRYVLHMANGKHTSIEYGAVMHALAALSAMLFEPSRPAALAALGSRVSTCRDDFGLLSLRLHDVACVALKLSLSHAGWEERSSRALLVAIFLLAWFETAYDGNDQVRPSFPEDIAEQVIVNGRCWDAGSASLFQWLDSFDAKMSHMGGRHLLSEPALEIIRKPHPGVTDSASMEVADSDALNDIDGISTATTAALVMNRKGENVNMKPRNGGSRLATLLAEPPTIPKNVVCMGVFNILLQPAFEFHMASQAYSRRVGCHDRHHRPRGTPEDELEVMKACMGFEEELEELWRRRPSILDLDASQLRLFVSDNIARRLEQLFSVYIATFWAHFIYIHRVAYWTLQHTPIALKALTQTGNMMRRSVGQPIHQHAFDASIPRTTSTAIHPGLMWVCFLFGCEVTDPVQQEWAVLQLRALGRLSGTTQRQATALDGTEGDGLPIGGLDQKGAQTAFKVARLLEVIIERQTKLGARVDGKYLSQEIFGCHFYII</sequence>
<dbReference type="GO" id="GO:0008270">
    <property type="term" value="F:zinc ion binding"/>
    <property type="evidence" value="ECO:0007669"/>
    <property type="project" value="InterPro"/>
</dbReference>
<dbReference type="InterPro" id="IPR036864">
    <property type="entry name" value="Zn2-C6_fun-type_DNA-bd_sf"/>
</dbReference>
<feature type="region of interest" description="Disordered" evidence="2">
    <location>
        <begin position="1"/>
        <end position="24"/>
    </location>
</feature>
<dbReference type="GO" id="GO:0000981">
    <property type="term" value="F:DNA-binding transcription factor activity, RNA polymerase II-specific"/>
    <property type="evidence" value="ECO:0007669"/>
    <property type="project" value="InterPro"/>
</dbReference>
<dbReference type="InterPro" id="IPR001138">
    <property type="entry name" value="Zn2Cys6_DnaBD"/>
</dbReference>
<protein>
    <submittedName>
        <fullName evidence="4">Transcriptional regulator family: Fungal Specific TF</fullName>
    </submittedName>
</protein>
<feature type="domain" description="Zn(2)-C6 fungal-type" evidence="3">
    <location>
        <begin position="25"/>
        <end position="55"/>
    </location>
</feature>
<reference evidence="4" key="1">
    <citation type="submission" date="2023-11" db="EMBL/GenBank/DDBJ databases">
        <title>The genome sequences of three competitors of mushroom-forming fungi.</title>
        <authorList>
            <person name="Beijen E."/>
            <person name="Ohm R.A."/>
        </authorList>
    </citation>
    <scope>NUCLEOTIDE SEQUENCE</scope>
    <source>
        <strain evidence="4">CBS 100526</strain>
    </source>
</reference>
<dbReference type="Gene3D" id="4.10.240.10">
    <property type="entry name" value="Zn(2)-C6 fungal-type DNA-binding domain"/>
    <property type="match status" value="1"/>
</dbReference>
<dbReference type="CDD" id="cd00067">
    <property type="entry name" value="GAL4"/>
    <property type="match status" value="1"/>
</dbReference>
<name>A0AAE1ILK6_9HYPO</name>
<dbReference type="PROSITE" id="PS50048">
    <property type="entry name" value="ZN2_CY6_FUNGAL_2"/>
    <property type="match status" value="1"/>
</dbReference>
<dbReference type="PANTHER" id="PTHR37534">
    <property type="entry name" value="TRANSCRIPTIONAL ACTIVATOR PROTEIN UGA3"/>
    <property type="match status" value="1"/>
</dbReference>
<dbReference type="SUPFAM" id="SSF57701">
    <property type="entry name" value="Zn2/Cys6 DNA-binding domain"/>
    <property type="match status" value="1"/>
</dbReference>
<accession>A0AAE1ILK6</accession>
<dbReference type="EMBL" id="JAWRVG010000001">
    <property type="protein sequence ID" value="KAK4085578.1"/>
    <property type="molecule type" value="Genomic_DNA"/>
</dbReference>
<keyword evidence="1" id="KW-0539">Nucleus</keyword>
<evidence type="ECO:0000259" key="3">
    <source>
        <dbReference type="PROSITE" id="PS50048"/>
    </source>
</evidence>
<feature type="compositionally biased region" description="Polar residues" evidence="2">
    <location>
        <begin position="94"/>
        <end position="123"/>
    </location>
</feature>